<name>A0A4C1UXF7_EUMVA</name>
<evidence type="ECO:0000313" key="2">
    <source>
        <dbReference type="Proteomes" id="UP000299102"/>
    </source>
</evidence>
<comment type="caution">
    <text evidence="1">The sequence shown here is derived from an EMBL/GenBank/DDBJ whole genome shotgun (WGS) entry which is preliminary data.</text>
</comment>
<reference evidence="1 2" key="1">
    <citation type="journal article" date="2019" name="Commun. Biol.">
        <title>The bagworm genome reveals a unique fibroin gene that provides high tensile strength.</title>
        <authorList>
            <person name="Kono N."/>
            <person name="Nakamura H."/>
            <person name="Ohtoshi R."/>
            <person name="Tomita M."/>
            <person name="Numata K."/>
            <person name="Arakawa K."/>
        </authorList>
    </citation>
    <scope>NUCLEOTIDE SEQUENCE [LARGE SCALE GENOMIC DNA]</scope>
</reference>
<dbReference type="EMBL" id="BGZK01000236">
    <property type="protein sequence ID" value="GBP30687.1"/>
    <property type="molecule type" value="Genomic_DNA"/>
</dbReference>
<accession>A0A4C1UXF7</accession>
<organism evidence="1 2">
    <name type="scientific">Eumeta variegata</name>
    <name type="common">Bagworm moth</name>
    <name type="synonym">Eumeta japonica</name>
    <dbReference type="NCBI Taxonomy" id="151549"/>
    <lineage>
        <taxon>Eukaryota</taxon>
        <taxon>Metazoa</taxon>
        <taxon>Ecdysozoa</taxon>
        <taxon>Arthropoda</taxon>
        <taxon>Hexapoda</taxon>
        <taxon>Insecta</taxon>
        <taxon>Pterygota</taxon>
        <taxon>Neoptera</taxon>
        <taxon>Endopterygota</taxon>
        <taxon>Lepidoptera</taxon>
        <taxon>Glossata</taxon>
        <taxon>Ditrysia</taxon>
        <taxon>Tineoidea</taxon>
        <taxon>Psychidae</taxon>
        <taxon>Oiketicinae</taxon>
        <taxon>Eumeta</taxon>
    </lineage>
</organism>
<evidence type="ECO:0000313" key="1">
    <source>
        <dbReference type="EMBL" id="GBP30687.1"/>
    </source>
</evidence>
<sequence length="90" mass="9974">MYLLPTSYSRQRATRPAVLRDLQYRPVKSGRHTPVISIRSRVTHFFTIRTLLHCVDGGTLLIHSNGSPASLARADRVGGFRVTGVLEIAS</sequence>
<dbReference type="AlphaFoldDB" id="A0A4C1UXF7"/>
<protein>
    <submittedName>
        <fullName evidence="1">Uncharacterized protein</fullName>
    </submittedName>
</protein>
<gene>
    <name evidence="1" type="ORF">EVAR_75908_1</name>
</gene>
<proteinExistence type="predicted"/>
<keyword evidence="2" id="KW-1185">Reference proteome</keyword>
<dbReference type="Proteomes" id="UP000299102">
    <property type="component" value="Unassembled WGS sequence"/>
</dbReference>